<evidence type="ECO:0000313" key="2">
    <source>
        <dbReference type="EMBL" id="AXH97003.1"/>
    </source>
</evidence>
<dbReference type="Proteomes" id="UP000253790">
    <property type="component" value="Chromosome"/>
</dbReference>
<name>A0A345NPP5_9MICO</name>
<evidence type="ECO:0000313" key="3">
    <source>
        <dbReference type="Proteomes" id="UP000253790"/>
    </source>
</evidence>
<dbReference type="AlphaFoldDB" id="A0A345NPP5"/>
<evidence type="ECO:0000256" key="1">
    <source>
        <dbReference type="SAM" id="MobiDB-lite"/>
    </source>
</evidence>
<protein>
    <submittedName>
        <fullName evidence="2">Uncharacterized protein</fullName>
    </submittedName>
</protein>
<dbReference type="EMBL" id="CP031229">
    <property type="protein sequence ID" value="AXH97003.1"/>
    <property type="molecule type" value="Genomic_DNA"/>
</dbReference>
<organism evidence="2 3">
    <name type="scientific">Ornithinimicrobium avium</name>
    <dbReference type="NCBI Taxonomy" id="2283195"/>
    <lineage>
        <taxon>Bacteria</taxon>
        <taxon>Bacillati</taxon>
        <taxon>Actinomycetota</taxon>
        <taxon>Actinomycetes</taxon>
        <taxon>Micrococcales</taxon>
        <taxon>Ornithinimicrobiaceae</taxon>
        <taxon>Ornithinimicrobium</taxon>
    </lineage>
</organism>
<keyword evidence="3" id="KW-1185">Reference proteome</keyword>
<reference evidence="2 3" key="1">
    <citation type="submission" date="2018-07" db="EMBL/GenBank/DDBJ databases">
        <title>Complete genome sequencing of Ornithinimicrobium sp. AMA3305.</title>
        <authorList>
            <person name="Bae J.-W."/>
        </authorList>
    </citation>
    <scope>NUCLEOTIDE SEQUENCE [LARGE SCALE GENOMIC DNA]</scope>
    <source>
        <strain evidence="2 3">AMA3305</strain>
    </source>
</reference>
<dbReference type="OrthoDB" id="3830193at2"/>
<sequence>MRGAAGRLGFALVEEGTPEATPAPAGPLRAARDWLTASPARVGYAVVAAVLLLTWPFGGWSPAVEAGARTPVGREVSAAPFTVTVERAVAGVDLGHPFALLDNGINPDQADDQHVLLMLTVRNDSARTLPVREVYADLISVSGSGEPVTTTGAPQADVSMWSSVYAGREQPQLLAGLGPGMDYELVLQQPVSGEAPEELEVELYSRTSRQSSLEDTMLWADPVLVTTVTVPVEHPAGPLYRAPWEDGGSSGGDER</sequence>
<accession>A0A345NPP5</accession>
<proteinExistence type="predicted"/>
<feature type="region of interest" description="Disordered" evidence="1">
    <location>
        <begin position="235"/>
        <end position="255"/>
    </location>
</feature>
<dbReference type="KEGG" id="orn:DV701_13530"/>
<gene>
    <name evidence="2" type="ORF">DV701_13530</name>
</gene>